<evidence type="ECO:0000313" key="2">
    <source>
        <dbReference type="Proteomes" id="UP000706580"/>
    </source>
</evidence>
<proteinExistence type="predicted"/>
<dbReference type="Proteomes" id="UP000706580">
    <property type="component" value="Unassembled WGS sequence"/>
</dbReference>
<evidence type="ECO:0000313" key="1">
    <source>
        <dbReference type="EMBL" id="MBZ0059612.1"/>
    </source>
</evidence>
<gene>
    <name evidence="1" type="ORF">ITX56_17745</name>
</gene>
<dbReference type="SUPFAM" id="SSF47598">
    <property type="entry name" value="Ribbon-helix-helix"/>
    <property type="match status" value="1"/>
</dbReference>
<comment type="caution">
    <text evidence="1">The sequence shown here is derived from an EMBL/GenBank/DDBJ whole genome shotgun (WGS) entry which is preliminary data.</text>
</comment>
<organism evidence="1 2">
    <name type="scientific">Leclercia barmai</name>
    <dbReference type="NCBI Taxonomy" id="2785629"/>
    <lineage>
        <taxon>Bacteria</taxon>
        <taxon>Pseudomonadati</taxon>
        <taxon>Pseudomonadota</taxon>
        <taxon>Gammaproteobacteria</taxon>
        <taxon>Enterobacterales</taxon>
        <taxon>Enterobacteriaceae</taxon>
        <taxon>Leclercia</taxon>
    </lineage>
</organism>
<evidence type="ECO:0008006" key="3">
    <source>
        <dbReference type="Google" id="ProtNLM"/>
    </source>
</evidence>
<protein>
    <recommendedName>
        <fullName evidence="3">Ribbon-helix-helix protein CopG domain-containing protein</fullName>
    </recommendedName>
</protein>
<dbReference type="EMBL" id="JADMNK010000010">
    <property type="protein sequence ID" value="MBZ0059612.1"/>
    <property type="molecule type" value="Genomic_DNA"/>
</dbReference>
<dbReference type="InterPro" id="IPR013321">
    <property type="entry name" value="Arc_rbn_hlx_hlx"/>
</dbReference>
<keyword evidence="2" id="KW-1185">Reference proteome</keyword>
<dbReference type="RefSeq" id="WP_223075285.1">
    <property type="nucleotide sequence ID" value="NZ_JADMNK010000010.1"/>
</dbReference>
<accession>A0ABS7RZB0</accession>
<sequence>MSNASAARAGLSANASSEWVVFTGKLPQELKTKLKVASAALGRRQQEIVAEAVEKWLAKQGL</sequence>
<dbReference type="InterPro" id="IPR010985">
    <property type="entry name" value="Ribbon_hlx_hlx"/>
</dbReference>
<reference evidence="1 2" key="1">
    <citation type="submission" date="2020-11" db="EMBL/GenBank/DDBJ databases">
        <title>Draft Genome of Enterobacter sp. strain EMC7.</title>
        <authorList>
            <person name="Barman P."/>
            <person name="Sinha S."/>
            <person name="Sen S."/>
            <person name="Chakraborty R."/>
        </authorList>
    </citation>
    <scope>NUCLEOTIDE SEQUENCE [LARGE SCALE GENOMIC DNA]</scope>
    <source>
        <strain evidence="1 2">EMC7</strain>
    </source>
</reference>
<dbReference type="Gene3D" id="1.10.1220.10">
    <property type="entry name" value="Met repressor-like"/>
    <property type="match status" value="1"/>
</dbReference>
<name>A0ABS7RZB0_9ENTR</name>